<reference evidence="2 3" key="1">
    <citation type="journal article" date="2018" name="Evol. Lett.">
        <title>Horizontal gene cluster transfer increased hallucinogenic mushroom diversity.</title>
        <authorList>
            <person name="Reynolds H.T."/>
            <person name="Vijayakumar V."/>
            <person name="Gluck-Thaler E."/>
            <person name="Korotkin H.B."/>
            <person name="Matheny P.B."/>
            <person name="Slot J.C."/>
        </authorList>
    </citation>
    <scope>NUCLEOTIDE SEQUENCE [LARGE SCALE GENOMIC DNA]</scope>
    <source>
        <strain evidence="2 3">SRW20</strain>
    </source>
</reference>
<evidence type="ECO:0000256" key="1">
    <source>
        <dbReference type="SAM" id="MobiDB-lite"/>
    </source>
</evidence>
<accession>A0A409X5E0</accession>
<protein>
    <submittedName>
        <fullName evidence="2">Uncharacterized protein</fullName>
    </submittedName>
</protein>
<feature type="region of interest" description="Disordered" evidence="1">
    <location>
        <begin position="1"/>
        <end position="20"/>
    </location>
</feature>
<evidence type="ECO:0000313" key="2">
    <source>
        <dbReference type="EMBL" id="PPQ86013.1"/>
    </source>
</evidence>
<dbReference type="InParanoid" id="A0A409X5E0"/>
<sequence>MTSRRCRGSGEDERKDIDGGCGREKKAWWERARRLGADPGTVWSRGCDQARCVASVADAFFDFDILTSSLASGYNATLFNIQPIHTSLPPERHDVTRRETHCHVD</sequence>
<comment type="caution">
    <text evidence="2">The sequence shown here is derived from an EMBL/GenBank/DDBJ whole genome shotgun (WGS) entry which is preliminary data.</text>
</comment>
<name>A0A409X5E0_9AGAR</name>
<keyword evidence="3" id="KW-1185">Reference proteome</keyword>
<dbReference type="AlphaFoldDB" id="A0A409X5E0"/>
<gene>
    <name evidence="2" type="ORF">CVT26_012540</name>
</gene>
<feature type="compositionally biased region" description="Basic and acidic residues" evidence="1">
    <location>
        <begin position="8"/>
        <end position="20"/>
    </location>
</feature>
<dbReference type="EMBL" id="NHYE01004165">
    <property type="protein sequence ID" value="PPQ86013.1"/>
    <property type="molecule type" value="Genomic_DNA"/>
</dbReference>
<proteinExistence type="predicted"/>
<evidence type="ECO:0000313" key="3">
    <source>
        <dbReference type="Proteomes" id="UP000284706"/>
    </source>
</evidence>
<organism evidence="2 3">
    <name type="scientific">Gymnopilus dilepis</name>
    <dbReference type="NCBI Taxonomy" id="231916"/>
    <lineage>
        <taxon>Eukaryota</taxon>
        <taxon>Fungi</taxon>
        <taxon>Dikarya</taxon>
        <taxon>Basidiomycota</taxon>
        <taxon>Agaricomycotina</taxon>
        <taxon>Agaricomycetes</taxon>
        <taxon>Agaricomycetidae</taxon>
        <taxon>Agaricales</taxon>
        <taxon>Agaricineae</taxon>
        <taxon>Hymenogastraceae</taxon>
        <taxon>Gymnopilus</taxon>
    </lineage>
</organism>
<dbReference type="Proteomes" id="UP000284706">
    <property type="component" value="Unassembled WGS sequence"/>
</dbReference>